<accession>A0ABQ8DFI9</accession>
<dbReference type="PANTHER" id="PTHR15672:SF15">
    <property type="entry name" value="SINGLE-STRANDED NUCLEIC ACID BINDING R3H PROTEIN"/>
    <property type="match status" value="1"/>
</dbReference>
<dbReference type="InterPro" id="IPR024771">
    <property type="entry name" value="SUZ"/>
</dbReference>
<reference evidence="5 6" key="1">
    <citation type="submission" date="2021-05" db="EMBL/GenBank/DDBJ databases">
        <title>Genome Assembly of Synthetic Allotetraploid Brassica napus Reveals Homoeologous Exchanges between Subgenomes.</title>
        <authorList>
            <person name="Davis J.T."/>
        </authorList>
    </citation>
    <scope>NUCLEOTIDE SEQUENCE [LARGE SCALE GENOMIC DNA]</scope>
    <source>
        <strain evidence="6">cv. Da-Ae</strain>
        <tissue evidence="5">Seedling</tissue>
    </source>
</reference>
<dbReference type="EMBL" id="JAGKQM010000005">
    <property type="protein sequence ID" value="KAH0927533.1"/>
    <property type="molecule type" value="Genomic_DNA"/>
</dbReference>
<dbReference type="InterPro" id="IPR036867">
    <property type="entry name" value="R3H_dom_sf"/>
</dbReference>
<feature type="compositionally biased region" description="Basic and acidic residues" evidence="2">
    <location>
        <begin position="155"/>
        <end position="167"/>
    </location>
</feature>
<sequence>MAAAAAAAAMTEKEAMVDPFLVEALQNPRHRLTILRMELDIQKFFQNPEQLQFEFSPFPTSYLRLAAHRVAQHYGLVTMALDNGGGAVDGSDNRILVTKTAESRFPHVCLSEIPVKQPENGRPEGGFKIAIKARPKRGSGSGGSGSGVQQNLQRSVEERKEEYDKARARIFNSPGSSDSEDSSSLRAPPPPPPEVKNTSVNRNEAEVAVSNNSLDAGGSRESGRTSVAIIRDREKDRYDPDYDRSYDRYVVDPAYRYVRVMPSGQSFNPMPMHIPFHDGGFPQMPRGHQANLNYGHPFNPAMSPFISNPAAYTPWPNSPAMNYAHSLNGPDTNLFRLPRLTKLLLFDLSLVSVAYSSSFYCRHPSASNP</sequence>
<evidence type="ECO:0000256" key="2">
    <source>
        <dbReference type="SAM" id="MobiDB-lite"/>
    </source>
</evidence>
<feature type="domain" description="SUZ" evidence="4">
    <location>
        <begin position="104"/>
        <end position="175"/>
    </location>
</feature>
<organism evidence="5 6">
    <name type="scientific">Brassica napus</name>
    <name type="common">Rape</name>
    <dbReference type="NCBI Taxonomy" id="3708"/>
    <lineage>
        <taxon>Eukaryota</taxon>
        <taxon>Viridiplantae</taxon>
        <taxon>Streptophyta</taxon>
        <taxon>Embryophyta</taxon>
        <taxon>Tracheophyta</taxon>
        <taxon>Spermatophyta</taxon>
        <taxon>Magnoliopsida</taxon>
        <taxon>eudicotyledons</taxon>
        <taxon>Gunneridae</taxon>
        <taxon>Pentapetalae</taxon>
        <taxon>rosids</taxon>
        <taxon>malvids</taxon>
        <taxon>Brassicales</taxon>
        <taxon>Brassicaceae</taxon>
        <taxon>Brassiceae</taxon>
        <taxon>Brassica</taxon>
    </lineage>
</organism>
<dbReference type="CDD" id="cd02642">
    <property type="entry name" value="R3H_encore_like"/>
    <property type="match status" value="1"/>
</dbReference>
<dbReference type="PROSITE" id="PS51673">
    <property type="entry name" value="SUZ"/>
    <property type="match status" value="1"/>
</dbReference>
<protein>
    <recommendedName>
        <fullName evidence="7">Single-stranded nucleic acid binding R3H protein</fullName>
    </recommendedName>
</protein>
<dbReference type="Gene3D" id="3.30.1370.50">
    <property type="entry name" value="R3H-like domain"/>
    <property type="match status" value="1"/>
</dbReference>
<proteinExistence type="predicted"/>
<comment type="caution">
    <text evidence="5">The sequence shown here is derived from an EMBL/GenBank/DDBJ whole genome shotgun (WGS) entry which is preliminary data.</text>
</comment>
<feature type="region of interest" description="Disordered" evidence="2">
    <location>
        <begin position="134"/>
        <end position="232"/>
    </location>
</feature>
<evidence type="ECO:0000259" key="3">
    <source>
        <dbReference type="PROSITE" id="PS51061"/>
    </source>
</evidence>
<evidence type="ECO:0000259" key="4">
    <source>
        <dbReference type="PROSITE" id="PS51673"/>
    </source>
</evidence>
<gene>
    <name evidence="5" type="ORF">HID58_019789</name>
</gene>
<dbReference type="Pfam" id="PF01424">
    <property type="entry name" value="R3H"/>
    <property type="match status" value="1"/>
</dbReference>
<dbReference type="PROSITE" id="PS51061">
    <property type="entry name" value="R3H"/>
    <property type="match status" value="1"/>
</dbReference>
<dbReference type="PANTHER" id="PTHR15672">
    <property type="entry name" value="CAMP-REGULATED PHOSPHOPROTEIN 21 RELATED R3H DOMAIN CONTAINING PROTEIN"/>
    <property type="match status" value="1"/>
</dbReference>
<evidence type="ECO:0000256" key="1">
    <source>
        <dbReference type="ARBA" id="ARBA00022553"/>
    </source>
</evidence>
<dbReference type="Proteomes" id="UP000824890">
    <property type="component" value="Unassembled WGS sequence"/>
</dbReference>
<dbReference type="InterPro" id="IPR001374">
    <property type="entry name" value="R3H_dom"/>
</dbReference>
<name>A0ABQ8DFI9_BRANA</name>
<keyword evidence="6" id="KW-1185">Reference proteome</keyword>
<evidence type="ECO:0000313" key="5">
    <source>
        <dbReference type="EMBL" id="KAH0927533.1"/>
    </source>
</evidence>
<keyword evidence="1" id="KW-0597">Phosphoprotein</keyword>
<dbReference type="SUPFAM" id="SSF82708">
    <property type="entry name" value="R3H domain"/>
    <property type="match status" value="1"/>
</dbReference>
<evidence type="ECO:0000313" key="6">
    <source>
        <dbReference type="Proteomes" id="UP000824890"/>
    </source>
</evidence>
<dbReference type="InterPro" id="IPR051937">
    <property type="entry name" value="R3H_domain_containing"/>
</dbReference>
<dbReference type="SMART" id="SM00393">
    <property type="entry name" value="R3H"/>
    <property type="match status" value="1"/>
</dbReference>
<feature type="domain" description="R3H" evidence="3">
    <location>
        <begin position="31"/>
        <end position="101"/>
    </location>
</feature>
<evidence type="ECO:0008006" key="7">
    <source>
        <dbReference type="Google" id="ProtNLM"/>
    </source>
</evidence>
<dbReference type="Pfam" id="PF12752">
    <property type="entry name" value="SUZ"/>
    <property type="match status" value="1"/>
</dbReference>